<comment type="caution">
    <text evidence="2">The sequence shown here is derived from an EMBL/GenBank/DDBJ whole genome shotgun (WGS) entry which is preliminary data.</text>
</comment>
<feature type="region of interest" description="Disordered" evidence="1">
    <location>
        <begin position="191"/>
        <end position="210"/>
    </location>
</feature>
<dbReference type="GO" id="GO:0009116">
    <property type="term" value="P:nucleoside metabolic process"/>
    <property type="evidence" value="ECO:0007669"/>
    <property type="project" value="InterPro"/>
</dbReference>
<dbReference type="PANTHER" id="PTHR46082">
    <property type="entry name" value="ATP/GTP-BINDING PROTEIN-RELATED"/>
    <property type="match status" value="1"/>
</dbReference>
<dbReference type="PANTHER" id="PTHR46082:SF6">
    <property type="entry name" value="AAA+ ATPASE DOMAIN-CONTAINING PROTEIN-RELATED"/>
    <property type="match status" value="1"/>
</dbReference>
<gene>
    <name evidence="2" type="ORF">E4U42_007057</name>
</gene>
<evidence type="ECO:0000313" key="3">
    <source>
        <dbReference type="Proteomes" id="UP000811619"/>
    </source>
</evidence>
<dbReference type="GO" id="GO:0003824">
    <property type="term" value="F:catalytic activity"/>
    <property type="evidence" value="ECO:0007669"/>
    <property type="project" value="InterPro"/>
</dbReference>
<dbReference type="OrthoDB" id="626167at2759"/>
<dbReference type="SUPFAM" id="SSF52540">
    <property type="entry name" value="P-loop containing nucleoside triphosphate hydrolases"/>
    <property type="match status" value="1"/>
</dbReference>
<sequence>MSVVSVPRLALEDYTTGWICTRRVEHLAAVATLEQRHTGHVGYPRSDHNTYVLGSIQGLNIIITLIPVWETGSPSASYVAKRMKMIFPKLDAIFLVGIGSGVPGGKDDVRLGDVVVSTDTMVPDCDVFQNMANGANDEFRVPPLPRDAQPGLYTRLISNSTLELNTKGIGFVVSDVQRRGSEAAHLFMRPASSSDVKHEPLPSTTPGQPNDVVKVHKGRIATGNKLIKTANLRDSISKSLGGVLCFDTFASDMMDQLPCLVIRGIGDYADGHIDTEWHNYAAAVAAAYAKAVIMFLASNMAEAARRKETRVQAQKAGTRKDAAAAIQQNGKFEAHWLVPFSRNKRFSGREPQLHQLQEWSSFPDSCRRMAISGLGGMGKSQIALEFAYRTKARNPRCSVFWVPANDLASFEEAFLKIGRLLRVPGLDVYGADVKQLVKDALSNDKTLGPWLMVVDDIDEINAAARQPSDKEMRSPMLTDYIPFSLNGAVLFTTKNRQMAVKQAANNTILLEEMTWAEAEILLRKSLLQPQLQLMSDTKARSELLCSLEFLPLAIMQAVAYINQNGMSIAEYTKLIKNHDVFIDMLGQEFEDEGRCGGTKSSILRTWLASISQMGRTNPLAVEYLSLMACLCPWDIPQYLLAPSRSEKQGLDAIGLLTAYSLIKKRPGEQMFDMHLLVYVVTRHWLESESTMPSWNAKAISYMGEVISEVNNAKSPDDARFHEICPHALQLLRKSMSTIGAHWEAWIFLAEKVAEGLEKAWDFGLACQTYGDVLELSIEKTGPESARTWKTRVHMARLLIVLGEYKQAEAQLWPVFELAERVSMDDGPENREYMGLLAKAVRLDGRFAEARRIHEEHVARQIERTHADHDDVIGAETELAFALIEHGSVNEAEAIFRQLLVISLRTKGEMHPQTLRLMWIVASVQTEKLDEAEGSLRRAIALQGKVVGEKHTDTVQMKRSLAEMQYKRGNYEEAWSLTYDAWRTSQELLGSHAAPSIQILEALAELCQSRGQLHEAIGIHQKAVNMWMERFKPESKYSLKAISRLAEAMRLAGRETDADAVQEGMVALRNSEVGAEDLAKGKRRSMLNGLARVLGR</sequence>
<dbReference type="InterPro" id="IPR035994">
    <property type="entry name" value="Nucleoside_phosphorylase_sf"/>
</dbReference>
<evidence type="ECO:0000313" key="2">
    <source>
        <dbReference type="EMBL" id="KAG5917963.1"/>
    </source>
</evidence>
<name>A0A8K0J287_9HYPO</name>
<organism evidence="2 3">
    <name type="scientific">Claviceps africana</name>
    <dbReference type="NCBI Taxonomy" id="83212"/>
    <lineage>
        <taxon>Eukaryota</taxon>
        <taxon>Fungi</taxon>
        <taxon>Dikarya</taxon>
        <taxon>Ascomycota</taxon>
        <taxon>Pezizomycotina</taxon>
        <taxon>Sordariomycetes</taxon>
        <taxon>Hypocreomycetidae</taxon>
        <taxon>Hypocreales</taxon>
        <taxon>Clavicipitaceae</taxon>
        <taxon>Claviceps</taxon>
    </lineage>
</organism>
<dbReference type="Gene3D" id="1.25.40.10">
    <property type="entry name" value="Tetratricopeptide repeat domain"/>
    <property type="match status" value="2"/>
</dbReference>
<protein>
    <recommendedName>
        <fullName evidence="4">Nucleoside phosphorylase domain-containing protein</fullName>
    </recommendedName>
</protein>
<evidence type="ECO:0008006" key="4">
    <source>
        <dbReference type="Google" id="ProtNLM"/>
    </source>
</evidence>
<keyword evidence="3" id="KW-1185">Reference proteome</keyword>
<dbReference type="EMBL" id="SRPY01000773">
    <property type="protein sequence ID" value="KAG5917963.1"/>
    <property type="molecule type" value="Genomic_DNA"/>
</dbReference>
<dbReference type="SUPFAM" id="SSF48452">
    <property type="entry name" value="TPR-like"/>
    <property type="match status" value="1"/>
</dbReference>
<dbReference type="InterPro" id="IPR011990">
    <property type="entry name" value="TPR-like_helical_dom_sf"/>
</dbReference>
<dbReference type="Proteomes" id="UP000811619">
    <property type="component" value="Unassembled WGS sequence"/>
</dbReference>
<evidence type="ECO:0000256" key="1">
    <source>
        <dbReference type="SAM" id="MobiDB-lite"/>
    </source>
</evidence>
<dbReference type="Gene3D" id="3.40.50.1580">
    <property type="entry name" value="Nucleoside phosphorylase domain"/>
    <property type="match status" value="1"/>
</dbReference>
<proteinExistence type="predicted"/>
<dbReference type="AlphaFoldDB" id="A0A8K0J287"/>
<dbReference type="InterPro" id="IPR027417">
    <property type="entry name" value="P-loop_NTPase"/>
</dbReference>
<reference evidence="2" key="1">
    <citation type="journal article" date="2020" name="bioRxiv">
        <title>Whole genome comparisons of ergot fungi reveals the divergence and evolution of species within the genus Claviceps are the result of varying mechanisms driving genome evolution and host range expansion.</title>
        <authorList>
            <person name="Wyka S.A."/>
            <person name="Mondo S.J."/>
            <person name="Liu M."/>
            <person name="Dettman J."/>
            <person name="Nalam V."/>
            <person name="Broders K.D."/>
        </authorList>
    </citation>
    <scope>NUCLEOTIDE SEQUENCE</scope>
    <source>
        <strain evidence="2">CCC 489</strain>
    </source>
</reference>
<accession>A0A8K0J287</accession>
<dbReference type="SUPFAM" id="SSF53167">
    <property type="entry name" value="Purine and uridine phosphorylases"/>
    <property type="match status" value="1"/>
</dbReference>
<dbReference type="InterPro" id="IPR053137">
    <property type="entry name" value="NLR-like"/>
</dbReference>
<dbReference type="Gene3D" id="3.40.50.300">
    <property type="entry name" value="P-loop containing nucleotide triphosphate hydrolases"/>
    <property type="match status" value="1"/>
</dbReference>